<comment type="caution">
    <text evidence="3">The sequence shown here is derived from an EMBL/GenBank/DDBJ whole genome shotgun (WGS) entry which is preliminary data.</text>
</comment>
<reference evidence="3 4" key="1">
    <citation type="submission" date="2023-11" db="EMBL/GenBank/DDBJ databases">
        <title>Plant-associative lifestyle of Vibrio porteresiae and its evolutionary dynamics.</title>
        <authorList>
            <person name="Rameshkumar N."/>
            <person name="Kirti K."/>
        </authorList>
    </citation>
    <scope>NUCLEOTIDE SEQUENCE [LARGE SCALE GENOMIC DNA]</scope>
    <source>
        <strain evidence="3 4">MSSRF7</strain>
    </source>
</reference>
<comment type="similarity">
    <text evidence="1">Belongs to the free Met sulfoxide reductase family.</text>
</comment>
<evidence type="ECO:0000313" key="3">
    <source>
        <dbReference type="EMBL" id="MDW6092902.1"/>
    </source>
</evidence>
<gene>
    <name evidence="3" type="ORF">SBX64_10115</name>
</gene>
<dbReference type="EMBL" id="JAWRCP010000001">
    <property type="protein sequence ID" value="MDW6092902.1"/>
    <property type="molecule type" value="Genomic_DNA"/>
</dbReference>
<dbReference type="InterPro" id="IPR051330">
    <property type="entry name" value="Phosphatase_reg/MetRdx"/>
</dbReference>
<dbReference type="PANTHER" id="PTHR21021">
    <property type="entry name" value="GAF/PUTATIVE CYTOSKELETAL PROTEIN"/>
    <property type="match status" value="1"/>
</dbReference>
<organism evidence="3 4">
    <name type="scientific">Vibrio rhizosphaerae</name>
    <dbReference type="NCBI Taxonomy" id="398736"/>
    <lineage>
        <taxon>Bacteria</taxon>
        <taxon>Pseudomonadati</taxon>
        <taxon>Pseudomonadota</taxon>
        <taxon>Gammaproteobacteria</taxon>
        <taxon>Vibrionales</taxon>
        <taxon>Vibrionaceae</taxon>
        <taxon>Vibrio</taxon>
    </lineage>
</organism>
<keyword evidence="4" id="KW-1185">Reference proteome</keyword>
<dbReference type="Proteomes" id="UP001279860">
    <property type="component" value="Unassembled WGS sequence"/>
</dbReference>
<dbReference type="SUPFAM" id="SSF55781">
    <property type="entry name" value="GAF domain-like"/>
    <property type="match status" value="1"/>
</dbReference>
<dbReference type="Gene3D" id="3.30.450.40">
    <property type="match status" value="1"/>
</dbReference>
<dbReference type="PANTHER" id="PTHR21021:SF15">
    <property type="entry name" value="FREE METHIONINE-R-SULFOXIDE REDUCTASE"/>
    <property type="match status" value="1"/>
</dbReference>
<dbReference type="InterPro" id="IPR029016">
    <property type="entry name" value="GAF-like_dom_sf"/>
</dbReference>
<dbReference type="InterPro" id="IPR000614">
    <property type="entry name" value="FRMsr_CS"/>
</dbReference>
<protein>
    <submittedName>
        <fullName evidence="3">GAF domain-containing protein</fullName>
    </submittedName>
</protein>
<evidence type="ECO:0000313" key="4">
    <source>
        <dbReference type="Proteomes" id="UP001279860"/>
    </source>
</evidence>
<name>A0ABU4IU20_9VIBR</name>
<evidence type="ECO:0000259" key="2">
    <source>
        <dbReference type="SMART" id="SM00065"/>
    </source>
</evidence>
<dbReference type="InterPro" id="IPR003018">
    <property type="entry name" value="GAF"/>
</dbReference>
<dbReference type="RefSeq" id="WP_038179386.1">
    <property type="nucleotide sequence ID" value="NZ_AP024903.1"/>
</dbReference>
<dbReference type="Pfam" id="PF13185">
    <property type="entry name" value="GAF_2"/>
    <property type="match status" value="1"/>
</dbReference>
<feature type="domain" description="GAF" evidence="2">
    <location>
        <begin position="5"/>
        <end position="159"/>
    </location>
</feature>
<proteinExistence type="inferred from homology"/>
<sequence length="161" mass="17789">MELEQYRLLTKQAVTLIGSETNLVANLANLSALLHMEMTDINWVGFYLLEGDELVLGPFQGKPACIRIPVGRGVCGTAIETNCVQRIDDVHSFEGHIACDADSRSELVIPFSVDGQLRGVLDIDSPSQGRFSEVDEQGLTEMMNQVEKLFNSQTNETLFIV</sequence>
<dbReference type="SMART" id="SM00065">
    <property type="entry name" value="GAF"/>
    <property type="match status" value="1"/>
</dbReference>
<accession>A0ABU4IU20</accession>
<evidence type="ECO:0000256" key="1">
    <source>
        <dbReference type="ARBA" id="ARBA00038454"/>
    </source>
</evidence>
<dbReference type="PROSITE" id="PS01320">
    <property type="entry name" value="UPF0067"/>
    <property type="match status" value="1"/>
</dbReference>